<dbReference type="Proteomes" id="UP001386955">
    <property type="component" value="Unassembled WGS sequence"/>
</dbReference>
<dbReference type="EMBL" id="JAYMYS010000006">
    <property type="protein sequence ID" value="KAK7390143.1"/>
    <property type="molecule type" value="Genomic_DNA"/>
</dbReference>
<accession>A0AAN9S6G2</accession>
<reference evidence="1 2" key="1">
    <citation type="submission" date="2024-01" db="EMBL/GenBank/DDBJ databases">
        <title>The genomes of 5 underutilized Papilionoideae crops provide insights into root nodulation and disease resistanc.</title>
        <authorList>
            <person name="Jiang F."/>
        </authorList>
    </citation>
    <scope>NUCLEOTIDE SEQUENCE [LARGE SCALE GENOMIC DNA]</scope>
    <source>
        <strain evidence="1">DUOXIRENSHENG_FW03</strain>
        <tissue evidence="1">Leaves</tissue>
    </source>
</reference>
<organism evidence="1 2">
    <name type="scientific">Psophocarpus tetragonolobus</name>
    <name type="common">Winged bean</name>
    <name type="synonym">Dolichos tetragonolobus</name>
    <dbReference type="NCBI Taxonomy" id="3891"/>
    <lineage>
        <taxon>Eukaryota</taxon>
        <taxon>Viridiplantae</taxon>
        <taxon>Streptophyta</taxon>
        <taxon>Embryophyta</taxon>
        <taxon>Tracheophyta</taxon>
        <taxon>Spermatophyta</taxon>
        <taxon>Magnoliopsida</taxon>
        <taxon>eudicotyledons</taxon>
        <taxon>Gunneridae</taxon>
        <taxon>Pentapetalae</taxon>
        <taxon>rosids</taxon>
        <taxon>fabids</taxon>
        <taxon>Fabales</taxon>
        <taxon>Fabaceae</taxon>
        <taxon>Papilionoideae</taxon>
        <taxon>50 kb inversion clade</taxon>
        <taxon>NPAAA clade</taxon>
        <taxon>indigoferoid/millettioid clade</taxon>
        <taxon>Phaseoleae</taxon>
        <taxon>Psophocarpus</taxon>
    </lineage>
</organism>
<keyword evidence="2" id="KW-1185">Reference proteome</keyword>
<comment type="caution">
    <text evidence="1">The sequence shown here is derived from an EMBL/GenBank/DDBJ whole genome shotgun (WGS) entry which is preliminary data.</text>
</comment>
<dbReference type="AlphaFoldDB" id="A0AAN9S6G2"/>
<name>A0AAN9S6G2_PSOTE</name>
<sequence>MLLSVTFNIPFSGCKSKWPSVLVYIQSPSWIVKTSCTRIFVFIGIVISRALMRNKVMMILVLQIEFIPFDKSYVATFACNPA</sequence>
<evidence type="ECO:0000313" key="2">
    <source>
        <dbReference type="Proteomes" id="UP001386955"/>
    </source>
</evidence>
<protein>
    <submittedName>
        <fullName evidence="1">Uncharacterized protein</fullName>
    </submittedName>
</protein>
<evidence type="ECO:0000313" key="1">
    <source>
        <dbReference type="EMBL" id="KAK7390143.1"/>
    </source>
</evidence>
<gene>
    <name evidence="1" type="ORF">VNO78_25442</name>
</gene>
<proteinExistence type="predicted"/>